<evidence type="ECO:0000256" key="6">
    <source>
        <dbReference type="ARBA" id="ARBA00022777"/>
    </source>
</evidence>
<dbReference type="Pfam" id="PF13185">
    <property type="entry name" value="GAF_2"/>
    <property type="match status" value="1"/>
</dbReference>
<comment type="catalytic activity">
    <reaction evidence="1">
        <text>ATP + protein L-histidine = ADP + protein N-phospho-L-histidine.</text>
        <dbReference type="EC" id="2.7.13.3"/>
    </reaction>
</comment>
<dbReference type="InterPro" id="IPR029016">
    <property type="entry name" value="GAF-like_dom_sf"/>
</dbReference>
<accession>A0A3S0P9A9</accession>
<keyword evidence="7" id="KW-0067">ATP-binding</keyword>
<evidence type="ECO:0000313" key="10">
    <source>
        <dbReference type="EMBL" id="RUL55115.1"/>
    </source>
</evidence>
<comment type="caution">
    <text evidence="10">The sequence shown here is derived from an EMBL/GenBank/DDBJ whole genome shotgun (WGS) entry which is preliminary data.</text>
</comment>
<dbReference type="PANTHER" id="PTHR43065">
    <property type="entry name" value="SENSOR HISTIDINE KINASE"/>
    <property type="match status" value="1"/>
</dbReference>
<dbReference type="InterPro" id="IPR004358">
    <property type="entry name" value="Sig_transdc_His_kin-like_C"/>
</dbReference>
<evidence type="ECO:0000256" key="2">
    <source>
        <dbReference type="ARBA" id="ARBA00012438"/>
    </source>
</evidence>
<evidence type="ECO:0000259" key="9">
    <source>
        <dbReference type="PROSITE" id="PS50109"/>
    </source>
</evidence>
<evidence type="ECO:0000256" key="4">
    <source>
        <dbReference type="ARBA" id="ARBA00022679"/>
    </source>
</evidence>
<keyword evidence="11" id="KW-1185">Reference proteome</keyword>
<organism evidence="10 11">
    <name type="scientific">Lysinibacillus antri</name>
    <dbReference type="NCBI Taxonomy" id="2498145"/>
    <lineage>
        <taxon>Bacteria</taxon>
        <taxon>Bacillati</taxon>
        <taxon>Bacillota</taxon>
        <taxon>Bacilli</taxon>
        <taxon>Bacillales</taxon>
        <taxon>Bacillaceae</taxon>
        <taxon>Lysinibacillus</taxon>
    </lineage>
</organism>
<dbReference type="SUPFAM" id="SSF55785">
    <property type="entry name" value="PYP-like sensor domain (PAS domain)"/>
    <property type="match status" value="1"/>
</dbReference>
<keyword evidence="6" id="KW-0418">Kinase</keyword>
<dbReference type="InterPro" id="IPR036890">
    <property type="entry name" value="HATPase_C_sf"/>
</dbReference>
<dbReference type="InterPro" id="IPR003594">
    <property type="entry name" value="HATPase_dom"/>
</dbReference>
<keyword evidence="8" id="KW-0902">Two-component regulatory system</keyword>
<dbReference type="InterPro" id="IPR000014">
    <property type="entry name" value="PAS"/>
</dbReference>
<dbReference type="SUPFAM" id="SSF55781">
    <property type="entry name" value="GAF domain-like"/>
    <property type="match status" value="1"/>
</dbReference>
<sequence length="549" mass="62987">MVLKERESLIGKLTGIQSSKKSYYSELKVTVEELKKKNMQLEVINEVTQSLNIEMSIDEMLKNIFEKIKPFIAIERMSLSLYENNQLVLSNVFPLDSFYFPMGYVFEKEKSLYWQSILTLEKVLFKMENHTPIYIEEKAYQSLGIQSILIIPLVSKKAVIGVLSIGRKELNHFSEDDLSFLQQLSDQIAVCFENVQLYHKVLNSKKEWEETFRAVSDMIFITDTNGIILKCNTSAINFFDTSIIGQDLQTILDLPRTNNYFLSSISIEENFYQEFHFNHHLFELRAYPIYNNVQQVYSFIIYIIDITEKRKMEAQLIQSGKLAAIGEIAAGIAHELNNPLTAILGNSQLLLRDAKSDDRSHKLLSGIYTCGKRSKNIIQNLLTFSRQDEYSFDEFSINDAVEQVLEIIGDQFKKQNITIEKQLQLNINSVYGNIQQIGQIILNLLINAKDALEEKNTPKKIISIETKEFYDKAKKWVVLTIKDNGNGIQPHQLQDIFNPFFTTKEPGKGTGLGLSVSLGIAEKHNGLIEVDSKYKEGSEFSLKLPIKFQ</sequence>
<dbReference type="CDD" id="cd00082">
    <property type="entry name" value="HisKA"/>
    <property type="match status" value="1"/>
</dbReference>
<name>A0A3S0P9A9_9BACI</name>
<dbReference type="SMART" id="SM00388">
    <property type="entry name" value="HisKA"/>
    <property type="match status" value="1"/>
</dbReference>
<dbReference type="InterPro" id="IPR035965">
    <property type="entry name" value="PAS-like_dom_sf"/>
</dbReference>
<keyword evidence="5" id="KW-0547">Nucleotide-binding</keyword>
<dbReference type="Proteomes" id="UP000287910">
    <property type="component" value="Unassembled WGS sequence"/>
</dbReference>
<keyword evidence="4" id="KW-0808">Transferase</keyword>
<reference evidence="10 11" key="1">
    <citation type="submission" date="2018-12" db="EMBL/GenBank/DDBJ databases">
        <title>Lysinibacillus antri sp. nov., isolated from a cave soil.</title>
        <authorList>
            <person name="Narsing Rao M.P."/>
            <person name="Zhang H."/>
            <person name="Dong Z.-Y."/>
            <person name="Niu X.-K."/>
            <person name="Zhang K."/>
            <person name="Fang B.-Z."/>
            <person name="Kang Y.-Q."/>
            <person name="Xiao M."/>
            <person name="Li W.-J."/>
        </authorList>
    </citation>
    <scope>NUCLEOTIDE SEQUENCE [LARGE SCALE GENOMIC DNA]</scope>
    <source>
        <strain evidence="10 11">SYSU K30002</strain>
    </source>
</reference>
<dbReference type="PROSITE" id="PS50109">
    <property type="entry name" value="HIS_KIN"/>
    <property type="match status" value="1"/>
</dbReference>
<dbReference type="Pfam" id="PF02518">
    <property type="entry name" value="HATPase_c"/>
    <property type="match status" value="1"/>
</dbReference>
<dbReference type="RefSeq" id="WP_126657965.1">
    <property type="nucleotide sequence ID" value="NZ_RYYR01000005.1"/>
</dbReference>
<dbReference type="Pfam" id="PF13426">
    <property type="entry name" value="PAS_9"/>
    <property type="match status" value="1"/>
</dbReference>
<dbReference type="GO" id="GO:0005524">
    <property type="term" value="F:ATP binding"/>
    <property type="evidence" value="ECO:0007669"/>
    <property type="project" value="UniProtKB-KW"/>
</dbReference>
<dbReference type="Gene3D" id="1.10.287.130">
    <property type="match status" value="1"/>
</dbReference>
<dbReference type="InterPro" id="IPR036097">
    <property type="entry name" value="HisK_dim/P_sf"/>
</dbReference>
<dbReference type="NCBIfam" id="TIGR00229">
    <property type="entry name" value="sensory_box"/>
    <property type="match status" value="1"/>
</dbReference>
<evidence type="ECO:0000256" key="7">
    <source>
        <dbReference type="ARBA" id="ARBA00022840"/>
    </source>
</evidence>
<feature type="domain" description="Histidine kinase" evidence="9">
    <location>
        <begin position="331"/>
        <end position="548"/>
    </location>
</feature>
<evidence type="ECO:0000256" key="8">
    <source>
        <dbReference type="ARBA" id="ARBA00023012"/>
    </source>
</evidence>
<evidence type="ECO:0000313" key="11">
    <source>
        <dbReference type="Proteomes" id="UP000287910"/>
    </source>
</evidence>
<dbReference type="InterPro" id="IPR003018">
    <property type="entry name" value="GAF"/>
</dbReference>
<dbReference type="PRINTS" id="PR00344">
    <property type="entry name" value="BCTRLSENSOR"/>
</dbReference>
<dbReference type="Pfam" id="PF00512">
    <property type="entry name" value="HisKA"/>
    <property type="match status" value="1"/>
</dbReference>
<protein>
    <recommendedName>
        <fullName evidence="2">histidine kinase</fullName>
        <ecNumber evidence="2">2.7.13.3</ecNumber>
    </recommendedName>
</protein>
<dbReference type="PANTHER" id="PTHR43065:SF46">
    <property type="entry name" value="C4-DICARBOXYLATE TRANSPORT SENSOR PROTEIN DCTB"/>
    <property type="match status" value="1"/>
</dbReference>
<proteinExistence type="predicted"/>
<dbReference type="Gene3D" id="3.30.450.40">
    <property type="match status" value="1"/>
</dbReference>
<dbReference type="SUPFAM" id="SSF55874">
    <property type="entry name" value="ATPase domain of HSP90 chaperone/DNA topoisomerase II/histidine kinase"/>
    <property type="match status" value="1"/>
</dbReference>
<evidence type="ECO:0000256" key="5">
    <source>
        <dbReference type="ARBA" id="ARBA00022741"/>
    </source>
</evidence>
<gene>
    <name evidence="10" type="ORF">EK386_05145</name>
</gene>
<dbReference type="SMART" id="SM00387">
    <property type="entry name" value="HATPase_c"/>
    <property type="match status" value="1"/>
</dbReference>
<dbReference type="Gene3D" id="3.30.450.20">
    <property type="entry name" value="PAS domain"/>
    <property type="match status" value="1"/>
</dbReference>
<keyword evidence="3" id="KW-0597">Phosphoprotein</keyword>
<dbReference type="InterPro" id="IPR003661">
    <property type="entry name" value="HisK_dim/P_dom"/>
</dbReference>
<evidence type="ECO:0000256" key="3">
    <source>
        <dbReference type="ARBA" id="ARBA00022553"/>
    </source>
</evidence>
<dbReference type="InterPro" id="IPR005467">
    <property type="entry name" value="His_kinase_dom"/>
</dbReference>
<dbReference type="GO" id="GO:0000155">
    <property type="term" value="F:phosphorelay sensor kinase activity"/>
    <property type="evidence" value="ECO:0007669"/>
    <property type="project" value="InterPro"/>
</dbReference>
<dbReference type="AlphaFoldDB" id="A0A3S0P9A9"/>
<dbReference type="EC" id="2.7.13.3" evidence="2"/>
<dbReference type="Gene3D" id="3.30.565.10">
    <property type="entry name" value="Histidine kinase-like ATPase, C-terminal domain"/>
    <property type="match status" value="1"/>
</dbReference>
<dbReference type="CDD" id="cd00130">
    <property type="entry name" value="PAS"/>
    <property type="match status" value="1"/>
</dbReference>
<dbReference type="SUPFAM" id="SSF47384">
    <property type="entry name" value="Homodimeric domain of signal transducing histidine kinase"/>
    <property type="match status" value="1"/>
</dbReference>
<evidence type="ECO:0000256" key="1">
    <source>
        <dbReference type="ARBA" id="ARBA00000085"/>
    </source>
</evidence>
<dbReference type="SMART" id="SM00065">
    <property type="entry name" value="GAF"/>
    <property type="match status" value="1"/>
</dbReference>
<dbReference type="EMBL" id="RYYR01000005">
    <property type="protein sequence ID" value="RUL55115.1"/>
    <property type="molecule type" value="Genomic_DNA"/>
</dbReference>